<feature type="domain" description="RING-type" evidence="5">
    <location>
        <begin position="317"/>
        <end position="475"/>
    </location>
</feature>
<dbReference type="RefSeq" id="XP_066803854.1">
    <property type="nucleotide sequence ID" value="XM_066945165.1"/>
</dbReference>
<comment type="caution">
    <text evidence="6">The sequence shown here is derived from an EMBL/GenBank/DDBJ whole genome shotgun (WGS) entry which is preliminary data.</text>
</comment>
<name>A0AAW0Z0K1_9TREE</name>
<feature type="region of interest" description="Disordered" evidence="4">
    <location>
        <begin position="185"/>
        <end position="204"/>
    </location>
</feature>
<protein>
    <recommendedName>
        <fullName evidence="5">RING-type domain-containing protein</fullName>
    </recommendedName>
</protein>
<evidence type="ECO:0000256" key="2">
    <source>
        <dbReference type="ARBA" id="ARBA00022771"/>
    </source>
</evidence>
<keyword evidence="1" id="KW-0479">Metal-binding</keyword>
<dbReference type="GO" id="GO:0032183">
    <property type="term" value="F:SUMO binding"/>
    <property type="evidence" value="ECO:0007669"/>
    <property type="project" value="TreeGrafter"/>
</dbReference>
<dbReference type="SUPFAM" id="SSF57850">
    <property type="entry name" value="RING/U-box"/>
    <property type="match status" value="1"/>
</dbReference>
<proteinExistence type="predicted"/>
<dbReference type="GO" id="GO:0006511">
    <property type="term" value="P:ubiquitin-dependent protein catabolic process"/>
    <property type="evidence" value="ECO:0007669"/>
    <property type="project" value="TreeGrafter"/>
</dbReference>
<evidence type="ECO:0000256" key="4">
    <source>
        <dbReference type="SAM" id="MobiDB-lite"/>
    </source>
</evidence>
<reference evidence="6 7" key="1">
    <citation type="journal article" date="2024" name="bioRxiv">
        <title>Comparative genomics of Cryptococcus and Kwoniella reveals pathogenesis evolution and contrasting karyotype dynamics via intercentromeric recombination or chromosome fusion.</title>
        <authorList>
            <person name="Coelho M.A."/>
            <person name="David-Palma M."/>
            <person name="Shea T."/>
            <person name="Bowers K."/>
            <person name="McGinley-Smith S."/>
            <person name="Mohammad A.W."/>
            <person name="Gnirke A."/>
            <person name="Yurkov A.M."/>
            <person name="Nowrousian M."/>
            <person name="Sun S."/>
            <person name="Cuomo C.A."/>
            <person name="Heitman J."/>
        </authorList>
    </citation>
    <scope>NUCLEOTIDE SEQUENCE [LARGE SCALE GENOMIC DNA]</scope>
    <source>
        <strain evidence="6 7">CBS 13917</strain>
    </source>
</reference>
<dbReference type="KEGG" id="kne:92179307"/>
<keyword evidence="3" id="KW-0862">Zinc</keyword>
<keyword evidence="7" id="KW-1185">Reference proteome</keyword>
<evidence type="ECO:0000313" key="6">
    <source>
        <dbReference type="EMBL" id="KAK8861229.1"/>
    </source>
</evidence>
<feature type="compositionally biased region" description="Pro residues" evidence="4">
    <location>
        <begin position="189"/>
        <end position="198"/>
    </location>
</feature>
<dbReference type="GO" id="GO:0033768">
    <property type="term" value="C:SUMO-targeted ubiquitin ligase complex"/>
    <property type="evidence" value="ECO:0007669"/>
    <property type="project" value="TreeGrafter"/>
</dbReference>
<dbReference type="Gene3D" id="3.30.40.10">
    <property type="entry name" value="Zinc/RING finger domain, C3HC4 (zinc finger)"/>
    <property type="match status" value="1"/>
</dbReference>
<dbReference type="PANTHER" id="PTHR47094">
    <property type="entry name" value="ELFLESS, ISOFORM B"/>
    <property type="match status" value="1"/>
</dbReference>
<feature type="compositionally biased region" description="Low complexity" evidence="4">
    <location>
        <begin position="98"/>
        <end position="110"/>
    </location>
</feature>
<evidence type="ECO:0000313" key="7">
    <source>
        <dbReference type="Proteomes" id="UP001388673"/>
    </source>
</evidence>
<dbReference type="InterPro" id="IPR018957">
    <property type="entry name" value="Znf_C3HC4_RING-type"/>
</dbReference>
<dbReference type="InterPro" id="IPR049627">
    <property type="entry name" value="SLX8"/>
</dbReference>
<dbReference type="GO" id="GO:0061630">
    <property type="term" value="F:ubiquitin protein ligase activity"/>
    <property type="evidence" value="ECO:0007669"/>
    <property type="project" value="InterPro"/>
</dbReference>
<dbReference type="GeneID" id="92179307"/>
<dbReference type="GO" id="GO:0140082">
    <property type="term" value="F:SUMO-ubiquitin ligase activity"/>
    <property type="evidence" value="ECO:0007669"/>
    <property type="project" value="TreeGrafter"/>
</dbReference>
<evidence type="ECO:0000256" key="3">
    <source>
        <dbReference type="ARBA" id="ARBA00022833"/>
    </source>
</evidence>
<dbReference type="GO" id="GO:0008270">
    <property type="term" value="F:zinc ion binding"/>
    <property type="evidence" value="ECO:0007669"/>
    <property type="project" value="UniProtKB-KW"/>
</dbReference>
<sequence length="512" mass="54589">MRPPPRTTRNTKSPPSPDAAERPRPTLADIEIAPRRRLRDGSTSSRGRSSRGSSVASSSSSRASSVRRAVVSAAIGTATTTLSRGRATTVPSRQRHVSISSSASSSSFSSNRTRIWRGQTPYPDDEERRDALPSSSESSGLSPPPEELPVPSIRAAPGAILPSVSPSARRSESIGIEDVLEDLVGLEHLPPPSTPPSVPSDRTRRRQLHAYPTDRPQSPLGTASSASSSSGPIAIDAGAPGRRYTAQEKGKGRAVIGPIEVDESSPEGDDSIQVINVSQKRKRSRSGQVVEAASAEHTAVNEIDMDEDSLLGTGYMCPICFCAPTQAVMTPCGHILCARCLHSSLIAAIGRNPNPHPNQQPLYPRGGRGGRGRGGSGRFARGRGGTAAVAARNGRVLPYGPAEWTVELLQEAWVGFQASQAKKTFERSEMPKEEWDVALQSMLPETAQIKVEEVLKGLWKIDGHAWVVEGECPVCRNVLPGGFGPPYSGIGGITPIKARLSRAVTKTNKRRK</sequence>
<dbReference type="Proteomes" id="UP001388673">
    <property type="component" value="Unassembled WGS sequence"/>
</dbReference>
<feature type="compositionally biased region" description="Gly residues" evidence="4">
    <location>
        <begin position="366"/>
        <end position="384"/>
    </location>
</feature>
<dbReference type="SMART" id="SM00184">
    <property type="entry name" value="RING"/>
    <property type="match status" value="1"/>
</dbReference>
<dbReference type="PROSITE" id="PS00518">
    <property type="entry name" value="ZF_RING_1"/>
    <property type="match status" value="1"/>
</dbReference>
<feature type="compositionally biased region" description="Low complexity" evidence="4">
    <location>
        <begin position="41"/>
        <end position="74"/>
    </location>
</feature>
<gene>
    <name evidence="6" type="ORF">IAR55_002048</name>
</gene>
<dbReference type="InterPro" id="IPR001841">
    <property type="entry name" value="Znf_RING"/>
</dbReference>
<dbReference type="EMBL" id="JBCAWK010000004">
    <property type="protein sequence ID" value="KAK8861229.1"/>
    <property type="molecule type" value="Genomic_DNA"/>
</dbReference>
<feature type="region of interest" description="Disordered" evidence="4">
    <location>
        <begin position="352"/>
        <end position="384"/>
    </location>
</feature>
<dbReference type="AlphaFoldDB" id="A0AAW0Z0K1"/>
<feature type="region of interest" description="Disordered" evidence="4">
    <location>
        <begin position="1"/>
        <end position="173"/>
    </location>
</feature>
<feature type="compositionally biased region" description="Low complexity" evidence="4">
    <location>
        <begin position="132"/>
        <end position="141"/>
    </location>
</feature>
<feature type="region of interest" description="Disordered" evidence="4">
    <location>
        <begin position="210"/>
        <end position="272"/>
    </location>
</feature>
<dbReference type="PANTHER" id="PTHR47094:SF1">
    <property type="entry name" value="RING-TYPE E3 UBIQUITIN TRANSFERASE"/>
    <property type="match status" value="1"/>
</dbReference>
<evidence type="ECO:0000259" key="5">
    <source>
        <dbReference type="SMART" id="SM00184"/>
    </source>
</evidence>
<evidence type="ECO:0000256" key="1">
    <source>
        <dbReference type="ARBA" id="ARBA00022723"/>
    </source>
</evidence>
<organism evidence="6 7">
    <name type="scientific">Kwoniella newhampshirensis</name>
    <dbReference type="NCBI Taxonomy" id="1651941"/>
    <lineage>
        <taxon>Eukaryota</taxon>
        <taxon>Fungi</taxon>
        <taxon>Dikarya</taxon>
        <taxon>Basidiomycota</taxon>
        <taxon>Agaricomycotina</taxon>
        <taxon>Tremellomycetes</taxon>
        <taxon>Tremellales</taxon>
        <taxon>Cryptococcaceae</taxon>
        <taxon>Kwoniella</taxon>
    </lineage>
</organism>
<dbReference type="Pfam" id="PF00097">
    <property type="entry name" value="zf-C3HC4"/>
    <property type="match status" value="1"/>
</dbReference>
<feature type="compositionally biased region" description="Acidic residues" evidence="4">
    <location>
        <begin position="260"/>
        <end position="270"/>
    </location>
</feature>
<dbReference type="InterPro" id="IPR013083">
    <property type="entry name" value="Znf_RING/FYVE/PHD"/>
</dbReference>
<keyword evidence="2" id="KW-0863">Zinc-finger</keyword>
<dbReference type="InterPro" id="IPR017907">
    <property type="entry name" value="Znf_RING_CS"/>
</dbReference>
<accession>A0AAW0Z0K1</accession>